<dbReference type="GO" id="GO:0003676">
    <property type="term" value="F:nucleic acid binding"/>
    <property type="evidence" value="ECO:0007669"/>
    <property type="project" value="InterPro"/>
</dbReference>
<dbReference type="RefSeq" id="WP_089746044.1">
    <property type="nucleotide sequence ID" value="NZ_FOGF01000005.1"/>
</dbReference>
<accession>A0A1H9IEX3</accession>
<protein>
    <submittedName>
        <fullName evidence="2">Ribonuclease HI</fullName>
    </submittedName>
</protein>
<dbReference type="SUPFAM" id="SSF53098">
    <property type="entry name" value="Ribonuclease H-like"/>
    <property type="match status" value="1"/>
</dbReference>
<dbReference type="InterPro" id="IPR036397">
    <property type="entry name" value="RNaseH_sf"/>
</dbReference>
<sequence length="138" mass="15762">MIRVYTDAAVAGNPGLAAVGVCIVTQGQQEQLTAEIDVLCDNHFAELWAIRFSLQYLKKEHKINDMIFLYSDSKLAVDAIRKKYVKRNEYRIILQDILELIEECSFFECEWVPDGNNKGSDHLARQALQQLKRKGLSS</sequence>
<name>A0A1H9IEX3_9LACT</name>
<dbReference type="Gene3D" id="3.30.420.10">
    <property type="entry name" value="Ribonuclease H-like superfamily/Ribonuclease H"/>
    <property type="match status" value="1"/>
</dbReference>
<dbReference type="Pfam" id="PF00075">
    <property type="entry name" value="RNase_H"/>
    <property type="match status" value="1"/>
</dbReference>
<dbReference type="InterPro" id="IPR002156">
    <property type="entry name" value="RNaseH_domain"/>
</dbReference>
<reference evidence="2 3" key="1">
    <citation type="submission" date="2016-10" db="EMBL/GenBank/DDBJ databases">
        <authorList>
            <person name="de Groot N.N."/>
        </authorList>
    </citation>
    <scope>NUCLEOTIDE SEQUENCE [LARGE SCALE GENOMIC DNA]</scope>
    <source>
        <strain evidence="2 3">DSM 15827</strain>
    </source>
</reference>
<dbReference type="STRING" id="137733.SAMN05421767_10565"/>
<feature type="domain" description="RNase H type-1" evidence="1">
    <location>
        <begin position="1"/>
        <end position="129"/>
    </location>
</feature>
<dbReference type="GO" id="GO:0004523">
    <property type="term" value="F:RNA-DNA hybrid ribonuclease activity"/>
    <property type="evidence" value="ECO:0007669"/>
    <property type="project" value="InterPro"/>
</dbReference>
<dbReference type="EMBL" id="FOGF01000005">
    <property type="protein sequence ID" value="SEQ73104.1"/>
    <property type="molecule type" value="Genomic_DNA"/>
</dbReference>
<dbReference type="PANTHER" id="PTHR47723">
    <property type="entry name" value="OS05G0353850 PROTEIN"/>
    <property type="match status" value="1"/>
</dbReference>
<dbReference type="InterPro" id="IPR053151">
    <property type="entry name" value="RNase_H-like"/>
</dbReference>
<organism evidence="2 3">
    <name type="scientific">Granulicatella balaenopterae</name>
    <dbReference type="NCBI Taxonomy" id="137733"/>
    <lineage>
        <taxon>Bacteria</taxon>
        <taxon>Bacillati</taxon>
        <taxon>Bacillota</taxon>
        <taxon>Bacilli</taxon>
        <taxon>Lactobacillales</taxon>
        <taxon>Carnobacteriaceae</taxon>
        <taxon>Granulicatella</taxon>
    </lineage>
</organism>
<evidence type="ECO:0000259" key="1">
    <source>
        <dbReference type="PROSITE" id="PS50879"/>
    </source>
</evidence>
<proteinExistence type="predicted"/>
<evidence type="ECO:0000313" key="2">
    <source>
        <dbReference type="EMBL" id="SEQ73104.1"/>
    </source>
</evidence>
<dbReference type="CDD" id="cd09279">
    <property type="entry name" value="RNase_HI_like"/>
    <property type="match status" value="1"/>
</dbReference>
<gene>
    <name evidence="2" type="ORF">SAMN05421767_10565</name>
</gene>
<dbReference type="InterPro" id="IPR012337">
    <property type="entry name" value="RNaseH-like_sf"/>
</dbReference>
<dbReference type="PROSITE" id="PS50879">
    <property type="entry name" value="RNASE_H_1"/>
    <property type="match status" value="1"/>
</dbReference>
<dbReference type="OrthoDB" id="7845843at2"/>
<dbReference type="AlphaFoldDB" id="A0A1H9IEX3"/>
<evidence type="ECO:0000313" key="3">
    <source>
        <dbReference type="Proteomes" id="UP000198556"/>
    </source>
</evidence>
<dbReference type="Proteomes" id="UP000198556">
    <property type="component" value="Unassembled WGS sequence"/>
</dbReference>
<keyword evidence="3" id="KW-1185">Reference proteome</keyword>
<dbReference type="PANTHER" id="PTHR47723:SF19">
    <property type="entry name" value="POLYNUCLEOTIDYL TRANSFERASE, RIBONUCLEASE H-LIKE SUPERFAMILY PROTEIN"/>
    <property type="match status" value="1"/>
</dbReference>